<keyword evidence="5" id="KW-0804">Transcription</keyword>
<evidence type="ECO:0000259" key="7">
    <source>
        <dbReference type="PROSITE" id="PS51519"/>
    </source>
</evidence>
<evidence type="ECO:0000313" key="8">
    <source>
        <dbReference type="EMBL" id="KAF7830728.1"/>
    </source>
</evidence>
<dbReference type="OrthoDB" id="6270329at2759"/>
<evidence type="ECO:0000256" key="5">
    <source>
        <dbReference type="ARBA" id="ARBA00023163"/>
    </source>
</evidence>
<dbReference type="PROSITE" id="PS51519">
    <property type="entry name" value="RWP_RK"/>
    <property type="match status" value="1"/>
</dbReference>
<dbReference type="EMBL" id="JAAIUW010000005">
    <property type="protein sequence ID" value="KAF7830728.1"/>
    <property type="molecule type" value="Genomic_DNA"/>
</dbReference>
<feature type="domain" description="RWP-RK" evidence="7">
    <location>
        <begin position="152"/>
        <end position="232"/>
    </location>
</feature>
<sequence length="270" mass="31196">MDFYYSDFDLPNLIDSHSQEPDRIMEISPLEGNSEMDGFFPIFPLQNNPFCFNQFPELENFSTDFTALDYNMPLLCEDIVFDQKPLSQSIFVPSPSQCFTDFPKLLGDASSSSIMNMGFGSGFGGGGTTSCVKKLEEEELIKYRERDRIINNGNFSTRKTRTASLDLEEIRKHFDVPITKAAKELNVGLTLLKRRCRELNITRWPHRKIKSLQSLIDNELGLIEEVDMLEKHKRLVEKLPDLELSEKTKKLRQACFKANYKRRRSLAYQP</sequence>
<comment type="function">
    <text evidence="1">Putative transcription factor.</text>
</comment>
<evidence type="ECO:0000256" key="1">
    <source>
        <dbReference type="ARBA" id="ARBA00004049"/>
    </source>
</evidence>
<accession>A0A834TXT4</accession>
<dbReference type="InterPro" id="IPR044607">
    <property type="entry name" value="RKD-like"/>
</dbReference>
<dbReference type="Pfam" id="PF02042">
    <property type="entry name" value="RWP-RK"/>
    <property type="match status" value="1"/>
</dbReference>
<keyword evidence="4" id="KW-0238">DNA-binding</keyword>
<evidence type="ECO:0000256" key="4">
    <source>
        <dbReference type="ARBA" id="ARBA00023125"/>
    </source>
</evidence>
<evidence type="ECO:0000256" key="3">
    <source>
        <dbReference type="ARBA" id="ARBA00023054"/>
    </source>
</evidence>
<dbReference type="InterPro" id="IPR003035">
    <property type="entry name" value="RWP-RK_dom"/>
</dbReference>
<evidence type="ECO:0000256" key="6">
    <source>
        <dbReference type="ARBA" id="ARBA00023242"/>
    </source>
</evidence>
<comment type="caution">
    <text evidence="8">The sequence shown here is derived from an EMBL/GenBank/DDBJ whole genome shotgun (WGS) entry which is preliminary data.</text>
</comment>
<dbReference type="Proteomes" id="UP000634136">
    <property type="component" value="Unassembled WGS sequence"/>
</dbReference>
<keyword evidence="6" id="KW-0539">Nucleus</keyword>
<protein>
    <submittedName>
        <fullName evidence="8">Protein RKD4</fullName>
    </submittedName>
</protein>
<reference evidence="8" key="1">
    <citation type="submission" date="2020-09" db="EMBL/GenBank/DDBJ databases">
        <title>Genome-Enabled Discovery of Anthraquinone Biosynthesis in Senna tora.</title>
        <authorList>
            <person name="Kang S.-H."/>
            <person name="Pandey R.P."/>
            <person name="Lee C.-M."/>
            <person name="Sim J.-S."/>
            <person name="Jeong J.-T."/>
            <person name="Choi B.-S."/>
            <person name="Jung M."/>
            <person name="Ginzburg D."/>
            <person name="Zhao K."/>
            <person name="Won S.Y."/>
            <person name="Oh T.-J."/>
            <person name="Yu Y."/>
            <person name="Kim N.-H."/>
            <person name="Lee O.R."/>
            <person name="Lee T.-H."/>
            <person name="Bashyal P."/>
            <person name="Kim T.-S."/>
            <person name="Lee W.-H."/>
            <person name="Kawkins C."/>
            <person name="Kim C.-K."/>
            <person name="Kim J.S."/>
            <person name="Ahn B.O."/>
            <person name="Rhee S.Y."/>
            <person name="Sohng J.K."/>
        </authorList>
    </citation>
    <scope>NUCLEOTIDE SEQUENCE</scope>
    <source>
        <tissue evidence="8">Leaf</tissue>
    </source>
</reference>
<organism evidence="8 9">
    <name type="scientific">Senna tora</name>
    <dbReference type="NCBI Taxonomy" id="362788"/>
    <lineage>
        <taxon>Eukaryota</taxon>
        <taxon>Viridiplantae</taxon>
        <taxon>Streptophyta</taxon>
        <taxon>Embryophyta</taxon>
        <taxon>Tracheophyta</taxon>
        <taxon>Spermatophyta</taxon>
        <taxon>Magnoliopsida</taxon>
        <taxon>eudicotyledons</taxon>
        <taxon>Gunneridae</taxon>
        <taxon>Pentapetalae</taxon>
        <taxon>rosids</taxon>
        <taxon>fabids</taxon>
        <taxon>Fabales</taxon>
        <taxon>Fabaceae</taxon>
        <taxon>Caesalpinioideae</taxon>
        <taxon>Cassia clade</taxon>
        <taxon>Senna</taxon>
    </lineage>
</organism>
<dbReference type="GO" id="GO:0003700">
    <property type="term" value="F:DNA-binding transcription factor activity"/>
    <property type="evidence" value="ECO:0007669"/>
    <property type="project" value="InterPro"/>
</dbReference>
<dbReference type="GO" id="GO:0003677">
    <property type="term" value="F:DNA binding"/>
    <property type="evidence" value="ECO:0007669"/>
    <property type="project" value="UniProtKB-KW"/>
</dbReference>
<dbReference type="AlphaFoldDB" id="A0A834TXT4"/>
<name>A0A834TXT4_9FABA</name>
<evidence type="ECO:0000313" key="9">
    <source>
        <dbReference type="Proteomes" id="UP000634136"/>
    </source>
</evidence>
<proteinExistence type="predicted"/>
<evidence type="ECO:0000256" key="2">
    <source>
        <dbReference type="ARBA" id="ARBA00023015"/>
    </source>
</evidence>
<keyword evidence="3" id="KW-0175">Coiled coil</keyword>
<keyword evidence="2" id="KW-0805">Transcription regulation</keyword>
<dbReference type="PANTHER" id="PTHR46373">
    <property type="entry name" value="PROTEIN RKD4"/>
    <property type="match status" value="1"/>
</dbReference>
<gene>
    <name evidence="8" type="ORF">G2W53_013061</name>
</gene>
<dbReference type="PANTHER" id="PTHR46373:SF2">
    <property type="entry name" value="RWP-RK DOMAIN-CONTAINING PROTEIN"/>
    <property type="match status" value="1"/>
</dbReference>
<keyword evidence="9" id="KW-1185">Reference proteome</keyword>